<accession>A0A6A4I6R1</accession>
<organism evidence="1 2">
    <name type="scientific">Gymnopus androsaceus JB14</name>
    <dbReference type="NCBI Taxonomy" id="1447944"/>
    <lineage>
        <taxon>Eukaryota</taxon>
        <taxon>Fungi</taxon>
        <taxon>Dikarya</taxon>
        <taxon>Basidiomycota</taxon>
        <taxon>Agaricomycotina</taxon>
        <taxon>Agaricomycetes</taxon>
        <taxon>Agaricomycetidae</taxon>
        <taxon>Agaricales</taxon>
        <taxon>Marasmiineae</taxon>
        <taxon>Omphalotaceae</taxon>
        <taxon>Gymnopus</taxon>
    </lineage>
</organism>
<dbReference type="Proteomes" id="UP000799118">
    <property type="component" value="Unassembled WGS sequence"/>
</dbReference>
<name>A0A6A4I6R1_9AGAR</name>
<gene>
    <name evidence="1" type="ORF">BT96DRAFT_853712</name>
</gene>
<reference evidence="1" key="1">
    <citation type="journal article" date="2019" name="Environ. Microbiol.">
        <title>Fungal ecological strategies reflected in gene transcription - a case study of two litter decomposers.</title>
        <authorList>
            <person name="Barbi F."/>
            <person name="Kohler A."/>
            <person name="Barry K."/>
            <person name="Baskaran P."/>
            <person name="Daum C."/>
            <person name="Fauchery L."/>
            <person name="Ihrmark K."/>
            <person name="Kuo A."/>
            <person name="LaButti K."/>
            <person name="Lipzen A."/>
            <person name="Morin E."/>
            <person name="Grigoriev I.V."/>
            <person name="Henrissat B."/>
            <person name="Lindahl B."/>
            <person name="Martin F."/>
        </authorList>
    </citation>
    <scope>NUCLEOTIDE SEQUENCE</scope>
    <source>
        <strain evidence="1">JB14</strain>
    </source>
</reference>
<dbReference type="OrthoDB" id="2789670at2759"/>
<evidence type="ECO:0000313" key="1">
    <source>
        <dbReference type="EMBL" id="KAE9404455.1"/>
    </source>
</evidence>
<keyword evidence="2" id="KW-1185">Reference proteome</keyword>
<protein>
    <submittedName>
        <fullName evidence="1">Uncharacterized protein</fullName>
    </submittedName>
</protein>
<dbReference type="EMBL" id="ML769416">
    <property type="protein sequence ID" value="KAE9404455.1"/>
    <property type="molecule type" value="Genomic_DNA"/>
</dbReference>
<sequence>MHLADASVFVSCVMSLAVFDIGKCVKNEMVIEPVNDRTSATISRPKPFKCSIKPRSPRAIALIQSSDEHL</sequence>
<proteinExistence type="predicted"/>
<evidence type="ECO:0000313" key="2">
    <source>
        <dbReference type="Proteomes" id="UP000799118"/>
    </source>
</evidence>
<dbReference type="AlphaFoldDB" id="A0A6A4I6R1"/>